<keyword evidence="10" id="KW-1185">Reference proteome</keyword>
<evidence type="ECO:0000259" key="8">
    <source>
        <dbReference type="Pfam" id="PF00535"/>
    </source>
</evidence>
<evidence type="ECO:0000313" key="9">
    <source>
        <dbReference type="EMBL" id="RFB06362.1"/>
    </source>
</evidence>
<sequence>MSNTPASIFAFDRSSDDAIELSVVAPMYNEEGGAEILVREIAEALAGRSFEIIMVDDASTDGTRAVLKSLKDEIPQLRVLCHAKNSGQSRAVRTGILAAKAPIIATLDGDGQNVPGDIPKLFDILTRPDAPQLLAMVGGERQKRQDSAAKKRASKYANQIRKWVLKDEANDTGCGLKVFWRQAFLRLPYFDHLHRYIPALMVREGFLTEFVSVAHRPREHGQSKYTNFGRAAVAVRDLFGVSWLIARSRHPHEIEEL</sequence>
<organism evidence="9 10">
    <name type="scientific">Parvularcula marina</name>
    <dbReference type="NCBI Taxonomy" id="2292771"/>
    <lineage>
        <taxon>Bacteria</taxon>
        <taxon>Pseudomonadati</taxon>
        <taxon>Pseudomonadota</taxon>
        <taxon>Alphaproteobacteria</taxon>
        <taxon>Parvularculales</taxon>
        <taxon>Parvularculaceae</taxon>
        <taxon>Parvularcula</taxon>
    </lineage>
</organism>
<dbReference type="Gene3D" id="3.90.550.10">
    <property type="entry name" value="Spore Coat Polysaccharide Biosynthesis Protein SpsA, Chain A"/>
    <property type="match status" value="1"/>
</dbReference>
<gene>
    <name evidence="9" type="ORF">DX908_05430</name>
</gene>
<dbReference type="InterPro" id="IPR050256">
    <property type="entry name" value="Glycosyltransferase_2"/>
</dbReference>
<feature type="domain" description="Glycosyltransferase 2-like" evidence="8">
    <location>
        <begin position="22"/>
        <end position="184"/>
    </location>
</feature>
<dbReference type="PANTHER" id="PTHR48090:SF3">
    <property type="entry name" value="UNDECAPRENYL-PHOSPHATE 4-DEOXY-4-FORMAMIDO-L-ARABINOSE TRANSFERASE"/>
    <property type="match status" value="1"/>
</dbReference>
<reference evidence="9 10" key="1">
    <citation type="submission" date="2018-08" db="EMBL/GenBank/DDBJ databases">
        <title>Parvularcula sp. SM1705, isolated from surface water of the South Sea China.</title>
        <authorList>
            <person name="Sun L."/>
        </authorList>
    </citation>
    <scope>NUCLEOTIDE SEQUENCE [LARGE SCALE GENOMIC DNA]</scope>
    <source>
        <strain evidence="9 10">SM1705</strain>
    </source>
</reference>
<keyword evidence="5" id="KW-0448">Lipopolysaccharide biosynthesis</keyword>
<name>A0A371RLL9_9PROT</name>
<evidence type="ECO:0000313" key="10">
    <source>
        <dbReference type="Proteomes" id="UP000264589"/>
    </source>
</evidence>
<keyword evidence="7" id="KW-0472">Membrane</keyword>
<dbReference type="Proteomes" id="UP000264589">
    <property type="component" value="Unassembled WGS sequence"/>
</dbReference>
<dbReference type="RefSeq" id="WP_116392996.1">
    <property type="nucleotide sequence ID" value="NZ_QUQO01000001.1"/>
</dbReference>
<dbReference type="GO" id="GO:0099621">
    <property type="term" value="F:undecaprenyl-phosphate 4-deoxy-4-formamido-L-arabinose transferase activity"/>
    <property type="evidence" value="ECO:0007669"/>
    <property type="project" value="TreeGrafter"/>
</dbReference>
<evidence type="ECO:0000256" key="4">
    <source>
        <dbReference type="ARBA" id="ARBA00022692"/>
    </source>
</evidence>
<keyword evidence="6" id="KW-1133">Transmembrane helix</keyword>
<dbReference type="GO" id="GO:0009103">
    <property type="term" value="P:lipopolysaccharide biosynthetic process"/>
    <property type="evidence" value="ECO:0007669"/>
    <property type="project" value="UniProtKB-KW"/>
</dbReference>
<evidence type="ECO:0000256" key="1">
    <source>
        <dbReference type="ARBA" id="ARBA00022475"/>
    </source>
</evidence>
<dbReference type="InterPro" id="IPR001173">
    <property type="entry name" value="Glyco_trans_2-like"/>
</dbReference>
<dbReference type="Pfam" id="PF00535">
    <property type="entry name" value="Glycos_transf_2"/>
    <property type="match status" value="1"/>
</dbReference>
<evidence type="ECO:0000256" key="2">
    <source>
        <dbReference type="ARBA" id="ARBA00022676"/>
    </source>
</evidence>
<dbReference type="EMBL" id="QUQO01000001">
    <property type="protein sequence ID" value="RFB06362.1"/>
    <property type="molecule type" value="Genomic_DNA"/>
</dbReference>
<evidence type="ECO:0000256" key="7">
    <source>
        <dbReference type="ARBA" id="ARBA00023136"/>
    </source>
</evidence>
<keyword evidence="3 9" id="KW-0808">Transferase</keyword>
<dbReference type="FunFam" id="3.90.550.10:FF:000170">
    <property type="entry name" value="Dolichol-phosphate mannosyltransferase"/>
    <property type="match status" value="1"/>
</dbReference>
<dbReference type="InterPro" id="IPR029044">
    <property type="entry name" value="Nucleotide-diphossugar_trans"/>
</dbReference>
<dbReference type="AlphaFoldDB" id="A0A371RLL9"/>
<dbReference type="InParanoid" id="A0A371RLL9"/>
<dbReference type="SUPFAM" id="SSF53448">
    <property type="entry name" value="Nucleotide-diphospho-sugar transferases"/>
    <property type="match status" value="1"/>
</dbReference>
<proteinExistence type="predicted"/>
<dbReference type="FunCoup" id="A0A371RLL9">
    <property type="interactions" value="448"/>
</dbReference>
<comment type="caution">
    <text evidence="9">The sequence shown here is derived from an EMBL/GenBank/DDBJ whole genome shotgun (WGS) entry which is preliminary data.</text>
</comment>
<dbReference type="CDD" id="cd04179">
    <property type="entry name" value="DPM_DPG-synthase_like"/>
    <property type="match status" value="1"/>
</dbReference>
<dbReference type="GO" id="GO:0005886">
    <property type="term" value="C:plasma membrane"/>
    <property type="evidence" value="ECO:0007669"/>
    <property type="project" value="TreeGrafter"/>
</dbReference>
<dbReference type="PANTHER" id="PTHR48090">
    <property type="entry name" value="UNDECAPRENYL-PHOSPHATE 4-DEOXY-4-FORMAMIDO-L-ARABINOSE TRANSFERASE-RELATED"/>
    <property type="match status" value="1"/>
</dbReference>
<evidence type="ECO:0000256" key="5">
    <source>
        <dbReference type="ARBA" id="ARBA00022985"/>
    </source>
</evidence>
<evidence type="ECO:0000256" key="3">
    <source>
        <dbReference type="ARBA" id="ARBA00022679"/>
    </source>
</evidence>
<keyword evidence="2" id="KW-0328">Glycosyltransferase</keyword>
<protein>
    <submittedName>
        <fullName evidence="9">Glycosyltransferase family 2 protein</fullName>
    </submittedName>
</protein>
<keyword evidence="4" id="KW-0812">Transmembrane</keyword>
<dbReference type="OrthoDB" id="9807795at2"/>
<accession>A0A371RLL9</accession>
<keyword evidence="1" id="KW-1003">Cell membrane</keyword>
<evidence type="ECO:0000256" key="6">
    <source>
        <dbReference type="ARBA" id="ARBA00022989"/>
    </source>
</evidence>